<dbReference type="EMBL" id="JAAAHW010000488">
    <property type="protein sequence ID" value="KAG0001873.1"/>
    <property type="molecule type" value="Genomic_DNA"/>
</dbReference>
<evidence type="ECO:0000256" key="1">
    <source>
        <dbReference type="SAM" id="MobiDB-lite"/>
    </source>
</evidence>
<reference evidence="2" key="1">
    <citation type="journal article" date="2020" name="Fungal Divers.">
        <title>Resolving the Mortierellaceae phylogeny through synthesis of multi-gene phylogenetics and phylogenomics.</title>
        <authorList>
            <person name="Vandepol N."/>
            <person name="Liber J."/>
            <person name="Desiro A."/>
            <person name="Na H."/>
            <person name="Kennedy M."/>
            <person name="Barry K."/>
            <person name="Grigoriev I.V."/>
            <person name="Miller A.N."/>
            <person name="O'Donnell K."/>
            <person name="Stajich J.E."/>
            <person name="Bonito G."/>
        </authorList>
    </citation>
    <scope>NUCLEOTIDE SEQUENCE</scope>
    <source>
        <strain evidence="2">MES-2147</strain>
    </source>
</reference>
<evidence type="ECO:0000313" key="2">
    <source>
        <dbReference type="EMBL" id="KAG0001873.1"/>
    </source>
</evidence>
<feature type="compositionally biased region" description="Low complexity" evidence="1">
    <location>
        <begin position="168"/>
        <end position="180"/>
    </location>
</feature>
<feature type="region of interest" description="Disordered" evidence="1">
    <location>
        <begin position="88"/>
        <end position="127"/>
    </location>
</feature>
<protein>
    <submittedName>
        <fullName evidence="2">Uncharacterized protein</fullName>
    </submittedName>
</protein>
<evidence type="ECO:0000313" key="3">
    <source>
        <dbReference type="Proteomes" id="UP000749646"/>
    </source>
</evidence>
<proteinExistence type="predicted"/>
<feature type="region of interest" description="Disordered" evidence="1">
    <location>
        <begin position="134"/>
        <end position="153"/>
    </location>
</feature>
<name>A0A9P6STM5_9FUNG</name>
<organism evidence="2 3">
    <name type="scientific">Modicella reniformis</name>
    <dbReference type="NCBI Taxonomy" id="1440133"/>
    <lineage>
        <taxon>Eukaryota</taxon>
        <taxon>Fungi</taxon>
        <taxon>Fungi incertae sedis</taxon>
        <taxon>Mucoromycota</taxon>
        <taxon>Mortierellomycotina</taxon>
        <taxon>Mortierellomycetes</taxon>
        <taxon>Mortierellales</taxon>
        <taxon>Mortierellaceae</taxon>
        <taxon>Modicella</taxon>
    </lineage>
</organism>
<feature type="region of interest" description="Disordered" evidence="1">
    <location>
        <begin position="161"/>
        <end position="180"/>
    </location>
</feature>
<comment type="caution">
    <text evidence="2">The sequence shown here is derived from an EMBL/GenBank/DDBJ whole genome shotgun (WGS) entry which is preliminary data.</text>
</comment>
<feature type="compositionally biased region" description="Basic and acidic residues" evidence="1">
    <location>
        <begin position="110"/>
        <end position="127"/>
    </location>
</feature>
<dbReference type="Proteomes" id="UP000749646">
    <property type="component" value="Unassembled WGS sequence"/>
</dbReference>
<accession>A0A9P6STM5</accession>
<dbReference type="AlphaFoldDB" id="A0A9P6STM5"/>
<keyword evidence="3" id="KW-1185">Reference proteome</keyword>
<sequence length="180" mass="20204">MKSTEGSQCVTIKRYLHGLEKASTEYKVQPCPNQLENHIRPVVPEQATGGSLRQVHNSIEGHHFDHASQGVFIQLFKARKLHQAKAATFNRQKRSQPSSLPLSIAGSAEGGRERPRGADKDKPNRREIFEVRTYHDTKDGFHQKGNITTFPSSEKVYKYTEEEMKIGSSNPSSPSDSSKK</sequence>
<gene>
    <name evidence="2" type="ORF">BGZ65_003113</name>
</gene>